<evidence type="ECO:0000313" key="1">
    <source>
        <dbReference type="EMBL" id="QUS39587.1"/>
    </source>
</evidence>
<gene>
    <name evidence="1" type="ORF">RPMA_12620</name>
</gene>
<name>A0ABX8A802_9BRAD</name>
<proteinExistence type="predicted"/>
<dbReference type="RefSeq" id="WP_211913133.1">
    <property type="nucleotide sequence ID" value="NZ_CP036498.1"/>
</dbReference>
<reference evidence="1 2" key="1">
    <citation type="submission" date="2019-02" db="EMBL/GenBank/DDBJ databases">
        <title>Emended description of the genus Rhodopseudomonas and description of Rhodopseudomonas albus sp. nov., a non-phototrophic, heavy-metal-tolerant bacterium isolated from garden soil.</title>
        <authorList>
            <person name="Bao Z."/>
            <person name="Cao W.W."/>
            <person name="Sato Y."/>
            <person name="Nishizawa T."/>
            <person name="Zhao J."/>
            <person name="Guo Y."/>
            <person name="Ohta H."/>
        </authorList>
    </citation>
    <scope>NUCLEOTIDE SEQUENCE [LARGE SCALE GENOMIC DNA]</scope>
    <source>
        <strain evidence="1 2">SK50-23</strain>
    </source>
</reference>
<organism evidence="1 2">
    <name type="scientific">Tardiphaga alba</name>
    <dbReference type="NCBI Taxonomy" id="340268"/>
    <lineage>
        <taxon>Bacteria</taxon>
        <taxon>Pseudomonadati</taxon>
        <taxon>Pseudomonadota</taxon>
        <taxon>Alphaproteobacteria</taxon>
        <taxon>Hyphomicrobiales</taxon>
        <taxon>Nitrobacteraceae</taxon>
        <taxon>Tardiphaga</taxon>
    </lineage>
</organism>
<dbReference type="EMBL" id="CP036498">
    <property type="protein sequence ID" value="QUS39587.1"/>
    <property type="molecule type" value="Genomic_DNA"/>
</dbReference>
<sequence length="61" mass="6593">MSEPKQEALDKIEAAIDRLDNYVASLTAFTTLPDSIHVSALREGLPEVAAELRAALQEAGR</sequence>
<keyword evidence="2" id="KW-1185">Reference proteome</keyword>
<evidence type="ECO:0000313" key="2">
    <source>
        <dbReference type="Proteomes" id="UP000682843"/>
    </source>
</evidence>
<dbReference type="Proteomes" id="UP000682843">
    <property type="component" value="Chromosome"/>
</dbReference>
<accession>A0ABX8A802</accession>
<protein>
    <submittedName>
        <fullName evidence="1">Uncharacterized protein</fullName>
    </submittedName>
</protein>